<comment type="caution">
    <text evidence="1">The sequence shown here is derived from an EMBL/GenBank/DDBJ whole genome shotgun (WGS) entry which is preliminary data.</text>
</comment>
<protein>
    <submittedName>
        <fullName evidence="1">Uncharacterized protein</fullName>
    </submittedName>
</protein>
<reference evidence="1" key="1">
    <citation type="submission" date="2022-12" db="EMBL/GenBank/DDBJ databases">
        <title>Draft genome assemblies for two species of Escallonia (Escalloniales).</title>
        <authorList>
            <person name="Chanderbali A."/>
            <person name="Dervinis C."/>
            <person name="Anghel I."/>
            <person name="Soltis D."/>
            <person name="Soltis P."/>
            <person name="Zapata F."/>
        </authorList>
    </citation>
    <scope>NUCLEOTIDE SEQUENCE</scope>
    <source>
        <strain evidence="1">UCBG92.1500</strain>
        <tissue evidence="1">Leaf</tissue>
    </source>
</reference>
<accession>A0AA88UU97</accession>
<dbReference type="EMBL" id="JAVXUO010000300">
    <property type="protein sequence ID" value="KAK2993598.1"/>
    <property type="molecule type" value="Genomic_DNA"/>
</dbReference>
<name>A0AA88UU97_9ASTE</name>
<evidence type="ECO:0000313" key="1">
    <source>
        <dbReference type="EMBL" id="KAK2993598.1"/>
    </source>
</evidence>
<proteinExistence type="predicted"/>
<gene>
    <name evidence="1" type="ORF">RJ640_030905</name>
</gene>
<dbReference type="AlphaFoldDB" id="A0AA88UU97"/>
<evidence type="ECO:0000313" key="2">
    <source>
        <dbReference type="Proteomes" id="UP001187471"/>
    </source>
</evidence>
<organism evidence="1 2">
    <name type="scientific">Escallonia rubra</name>
    <dbReference type="NCBI Taxonomy" id="112253"/>
    <lineage>
        <taxon>Eukaryota</taxon>
        <taxon>Viridiplantae</taxon>
        <taxon>Streptophyta</taxon>
        <taxon>Embryophyta</taxon>
        <taxon>Tracheophyta</taxon>
        <taxon>Spermatophyta</taxon>
        <taxon>Magnoliopsida</taxon>
        <taxon>eudicotyledons</taxon>
        <taxon>Gunneridae</taxon>
        <taxon>Pentapetalae</taxon>
        <taxon>asterids</taxon>
        <taxon>campanulids</taxon>
        <taxon>Escalloniales</taxon>
        <taxon>Escalloniaceae</taxon>
        <taxon>Escallonia</taxon>
    </lineage>
</organism>
<dbReference type="Proteomes" id="UP001187471">
    <property type="component" value="Unassembled WGS sequence"/>
</dbReference>
<sequence>MSALSVNTVPLLPLVIPPSGFAPTLFKGSGMSNYKFSYELILIFQTESLKLMNKKVLSP</sequence>
<keyword evidence="2" id="KW-1185">Reference proteome</keyword>